<sequence>MSRSQCYLAIVMSALMVGGCADGNKSRTPEPQQPSSPVPASTRASAFCLDLGTFQFAVVVYVGEAGKAIEGKPLDFEELRRQSDNIARIGKPMRADAPADIRKEFGIVLDAVATSRKALRAGGSPKDLVDPLYGSENRPAFDAVNKYDCAK</sequence>
<dbReference type="AlphaFoldDB" id="U5W7Q2"/>
<organism evidence="1 2">
    <name type="scientific">Actinoplanes friuliensis DSM 7358</name>
    <dbReference type="NCBI Taxonomy" id="1246995"/>
    <lineage>
        <taxon>Bacteria</taxon>
        <taxon>Bacillati</taxon>
        <taxon>Actinomycetota</taxon>
        <taxon>Actinomycetes</taxon>
        <taxon>Micromonosporales</taxon>
        <taxon>Micromonosporaceae</taxon>
        <taxon>Actinoplanes</taxon>
    </lineage>
</organism>
<dbReference type="OrthoDB" id="3482805at2"/>
<dbReference type="PROSITE" id="PS51257">
    <property type="entry name" value="PROKAR_LIPOPROTEIN"/>
    <property type="match status" value="1"/>
</dbReference>
<proteinExistence type="predicted"/>
<dbReference type="KEGG" id="afs:AFR_28795"/>
<gene>
    <name evidence="1" type="ORF">AFR_28795</name>
</gene>
<dbReference type="PATRIC" id="fig|1246995.3.peg.5837"/>
<name>U5W7Q2_9ACTN</name>
<dbReference type="RefSeq" id="WP_023560357.1">
    <property type="nucleotide sequence ID" value="NC_022657.1"/>
</dbReference>
<dbReference type="EMBL" id="CP006272">
    <property type="protein sequence ID" value="AGZ44020.1"/>
    <property type="molecule type" value="Genomic_DNA"/>
</dbReference>
<accession>U5W7Q2</accession>
<evidence type="ECO:0000313" key="2">
    <source>
        <dbReference type="Proteomes" id="UP000017746"/>
    </source>
</evidence>
<keyword evidence="2" id="KW-1185">Reference proteome</keyword>
<evidence type="ECO:0000313" key="1">
    <source>
        <dbReference type="EMBL" id="AGZ44020.1"/>
    </source>
</evidence>
<dbReference type="HOGENOM" id="CLU_1727435_0_0_11"/>
<dbReference type="Proteomes" id="UP000017746">
    <property type="component" value="Chromosome"/>
</dbReference>
<protein>
    <recommendedName>
        <fullName evidence="3">Lipoprotein</fullName>
    </recommendedName>
</protein>
<reference evidence="1 2" key="1">
    <citation type="journal article" date="2014" name="J. Biotechnol.">
        <title>Complete genome sequence of the actinobacterium Actinoplanes friuliensis HAG 010964, producer of the lipopeptide antibiotic friulimycin.</title>
        <authorList>
            <person name="Ruckert C."/>
            <person name="Szczepanowski R."/>
            <person name="Albersmeier A."/>
            <person name="Goesmann A."/>
            <person name="Fischer N."/>
            <person name="Steinkamper A."/>
            <person name="Puhler A."/>
            <person name="Biener R."/>
            <person name="Schwartz D."/>
            <person name="Kalinowski J."/>
        </authorList>
    </citation>
    <scope>NUCLEOTIDE SEQUENCE [LARGE SCALE GENOMIC DNA]</scope>
    <source>
        <strain evidence="1 2">DSM 7358</strain>
    </source>
</reference>
<evidence type="ECO:0008006" key="3">
    <source>
        <dbReference type="Google" id="ProtNLM"/>
    </source>
</evidence>